<dbReference type="Gene3D" id="3.40.50.1010">
    <property type="entry name" value="5'-nuclease"/>
    <property type="match status" value="1"/>
</dbReference>
<dbReference type="Proteomes" id="UP000596827">
    <property type="component" value="Unassembled WGS sequence"/>
</dbReference>
<name>A0A923MD51_9BURK</name>
<evidence type="ECO:0000259" key="1">
    <source>
        <dbReference type="Pfam" id="PF01850"/>
    </source>
</evidence>
<protein>
    <submittedName>
        <fullName evidence="2">Type II toxin-antitoxin system VapC family toxin</fullName>
    </submittedName>
</protein>
<comment type="caution">
    <text evidence="2">The sequence shown here is derived from an EMBL/GenBank/DDBJ whole genome shotgun (WGS) entry which is preliminary data.</text>
</comment>
<sequence length="138" mass="15413">MIALDTNVLARFYIEDPEDDEAIVQNALAKDLVAAGVALFVPLTVIAEFEWLARSYYKLPPAGFAKIVRHLAGLPHVTLELTPRVMAAVQDHLDGLDFSDALHLRACDHCEAMFSFDDRKFARRARKLGLRPDVRVPA</sequence>
<dbReference type="SUPFAM" id="SSF88723">
    <property type="entry name" value="PIN domain-like"/>
    <property type="match status" value="1"/>
</dbReference>
<proteinExistence type="predicted"/>
<accession>A0A923MD51</accession>
<dbReference type="EMBL" id="JACORU010000010">
    <property type="protein sequence ID" value="MBC5767336.1"/>
    <property type="molecule type" value="Genomic_DNA"/>
</dbReference>
<evidence type="ECO:0000313" key="3">
    <source>
        <dbReference type="Proteomes" id="UP000596827"/>
    </source>
</evidence>
<reference evidence="2" key="1">
    <citation type="submission" date="2020-08" db="EMBL/GenBank/DDBJ databases">
        <title>Ramlibacter sp. GTP1 16S ribosomal RNA gene genome sequencing and assembly.</title>
        <authorList>
            <person name="Kang M."/>
        </authorList>
    </citation>
    <scope>NUCLEOTIDE SEQUENCE</scope>
    <source>
        <strain evidence="2">GTP1</strain>
    </source>
</reference>
<gene>
    <name evidence="2" type="ORF">H8R02_22920</name>
</gene>
<dbReference type="CDD" id="cd18683">
    <property type="entry name" value="PIN_VapC-like"/>
    <property type="match status" value="1"/>
</dbReference>
<dbReference type="InterPro" id="IPR029060">
    <property type="entry name" value="PIN-like_dom_sf"/>
</dbReference>
<dbReference type="AlphaFoldDB" id="A0A923MD51"/>
<organism evidence="2 3">
    <name type="scientific">Ramlibacter albus</name>
    <dbReference type="NCBI Taxonomy" id="2079448"/>
    <lineage>
        <taxon>Bacteria</taxon>
        <taxon>Pseudomonadati</taxon>
        <taxon>Pseudomonadota</taxon>
        <taxon>Betaproteobacteria</taxon>
        <taxon>Burkholderiales</taxon>
        <taxon>Comamonadaceae</taxon>
        <taxon>Ramlibacter</taxon>
    </lineage>
</organism>
<dbReference type="InterPro" id="IPR002716">
    <property type="entry name" value="PIN_dom"/>
</dbReference>
<feature type="domain" description="PIN" evidence="1">
    <location>
        <begin position="2"/>
        <end position="126"/>
    </location>
</feature>
<keyword evidence="3" id="KW-1185">Reference proteome</keyword>
<evidence type="ECO:0000313" key="2">
    <source>
        <dbReference type="EMBL" id="MBC5767336.1"/>
    </source>
</evidence>
<dbReference type="RefSeq" id="WP_187083823.1">
    <property type="nucleotide sequence ID" value="NZ_JACORU010000010.1"/>
</dbReference>
<dbReference type="Pfam" id="PF01850">
    <property type="entry name" value="PIN"/>
    <property type="match status" value="1"/>
</dbReference>